<dbReference type="Proteomes" id="UP000008177">
    <property type="component" value="Unplaced contigs"/>
</dbReference>
<dbReference type="EMBL" id="FQ790258">
    <property type="protein sequence ID" value="CCD43414.1"/>
    <property type="molecule type" value="Genomic_DNA"/>
</dbReference>
<evidence type="ECO:0000313" key="3">
    <source>
        <dbReference type="Proteomes" id="UP000008177"/>
    </source>
</evidence>
<dbReference type="InParanoid" id="G2XRS6"/>
<feature type="compositionally biased region" description="Polar residues" evidence="1">
    <location>
        <begin position="53"/>
        <end position="91"/>
    </location>
</feature>
<sequence>MMIEKREQRCVGNEVRGAINSREWISNLGAQPAAAKVFNSRWRGMGLREGSARTPTLQLPINTTGNKRRITNNNDQRPTTNNGQQQKAVSI</sequence>
<evidence type="ECO:0000313" key="2">
    <source>
        <dbReference type="EMBL" id="CCD43414.1"/>
    </source>
</evidence>
<dbReference type="HOGENOM" id="CLU_2426734_0_0_1"/>
<evidence type="ECO:0000256" key="1">
    <source>
        <dbReference type="SAM" id="MobiDB-lite"/>
    </source>
</evidence>
<feature type="region of interest" description="Disordered" evidence="1">
    <location>
        <begin position="48"/>
        <end position="91"/>
    </location>
</feature>
<accession>G2XRS6</accession>
<protein>
    <submittedName>
        <fullName evidence="2">Uncharacterized protein</fullName>
    </submittedName>
</protein>
<reference evidence="3" key="1">
    <citation type="journal article" date="2011" name="PLoS Genet.">
        <title>Genomic analysis of the necrotrophic fungal pathogens Sclerotinia sclerotiorum and Botrytis cinerea.</title>
        <authorList>
            <person name="Amselem J."/>
            <person name="Cuomo C.A."/>
            <person name="van Kan J.A."/>
            <person name="Viaud M."/>
            <person name="Benito E.P."/>
            <person name="Couloux A."/>
            <person name="Coutinho P.M."/>
            <person name="de Vries R.P."/>
            <person name="Dyer P.S."/>
            <person name="Fillinger S."/>
            <person name="Fournier E."/>
            <person name="Gout L."/>
            <person name="Hahn M."/>
            <person name="Kohn L."/>
            <person name="Lapalu N."/>
            <person name="Plummer K.M."/>
            <person name="Pradier J.M."/>
            <person name="Quevillon E."/>
            <person name="Sharon A."/>
            <person name="Simon A."/>
            <person name="ten Have A."/>
            <person name="Tudzynski B."/>
            <person name="Tudzynski P."/>
            <person name="Wincker P."/>
            <person name="Andrew M."/>
            <person name="Anthouard V."/>
            <person name="Beever R.E."/>
            <person name="Beffa R."/>
            <person name="Benoit I."/>
            <person name="Bouzid O."/>
            <person name="Brault B."/>
            <person name="Chen Z."/>
            <person name="Choquer M."/>
            <person name="Collemare J."/>
            <person name="Cotton P."/>
            <person name="Danchin E.G."/>
            <person name="Da Silva C."/>
            <person name="Gautier A."/>
            <person name="Giraud C."/>
            <person name="Giraud T."/>
            <person name="Gonzalez C."/>
            <person name="Grossetete S."/>
            <person name="Guldener U."/>
            <person name="Henrissat B."/>
            <person name="Howlett B.J."/>
            <person name="Kodira C."/>
            <person name="Kretschmer M."/>
            <person name="Lappartient A."/>
            <person name="Leroch M."/>
            <person name="Levis C."/>
            <person name="Mauceli E."/>
            <person name="Neuveglise C."/>
            <person name="Oeser B."/>
            <person name="Pearson M."/>
            <person name="Poulain J."/>
            <person name="Poussereau N."/>
            <person name="Quesneville H."/>
            <person name="Rascle C."/>
            <person name="Schumacher J."/>
            <person name="Segurens B."/>
            <person name="Sexton A."/>
            <person name="Silva E."/>
            <person name="Sirven C."/>
            <person name="Soanes D.M."/>
            <person name="Talbot N.J."/>
            <person name="Templeton M."/>
            <person name="Yandava C."/>
            <person name="Yarden O."/>
            <person name="Zeng Q."/>
            <person name="Rollins J.A."/>
            <person name="Lebrun M.H."/>
            <person name="Dickman M."/>
        </authorList>
    </citation>
    <scope>NUCLEOTIDE SEQUENCE [LARGE SCALE GENOMIC DNA]</scope>
    <source>
        <strain evidence="3">T4</strain>
    </source>
</reference>
<proteinExistence type="predicted"/>
<name>G2XRS6_BOTF4</name>
<gene>
    <name evidence="2" type="ORF">BofuT4_P066010.1</name>
</gene>
<dbReference type="AlphaFoldDB" id="G2XRS6"/>
<organism evidence="2 3">
    <name type="scientific">Botryotinia fuckeliana (strain T4)</name>
    <name type="common">Noble rot fungus</name>
    <name type="synonym">Botrytis cinerea</name>
    <dbReference type="NCBI Taxonomy" id="999810"/>
    <lineage>
        <taxon>Eukaryota</taxon>
        <taxon>Fungi</taxon>
        <taxon>Dikarya</taxon>
        <taxon>Ascomycota</taxon>
        <taxon>Pezizomycotina</taxon>
        <taxon>Leotiomycetes</taxon>
        <taxon>Helotiales</taxon>
        <taxon>Sclerotiniaceae</taxon>
        <taxon>Botrytis</taxon>
    </lineage>
</organism>